<evidence type="ECO:0000313" key="2">
    <source>
        <dbReference type="Proteomes" id="UP000266673"/>
    </source>
</evidence>
<accession>A0A397VZ12</accession>
<dbReference type="AlphaFoldDB" id="A0A397VZ12"/>
<reference evidence="1 2" key="1">
    <citation type="submission" date="2018-06" db="EMBL/GenBank/DDBJ databases">
        <title>Comparative genomics reveals the genomic features of Rhizophagus irregularis, R. cerebriforme, R. diaphanum and Gigaspora rosea, and their symbiotic lifestyle signature.</title>
        <authorList>
            <person name="Morin E."/>
            <person name="San Clemente H."/>
            <person name="Chen E.C.H."/>
            <person name="De La Providencia I."/>
            <person name="Hainaut M."/>
            <person name="Kuo A."/>
            <person name="Kohler A."/>
            <person name="Murat C."/>
            <person name="Tang N."/>
            <person name="Roy S."/>
            <person name="Loubradou J."/>
            <person name="Henrissat B."/>
            <person name="Grigoriev I.V."/>
            <person name="Corradi N."/>
            <person name="Roux C."/>
            <person name="Martin F.M."/>
        </authorList>
    </citation>
    <scope>NUCLEOTIDE SEQUENCE [LARGE SCALE GENOMIC DNA]</scope>
    <source>
        <strain evidence="1 2">DAOM 194757</strain>
    </source>
</reference>
<dbReference type="Proteomes" id="UP000266673">
    <property type="component" value="Unassembled WGS sequence"/>
</dbReference>
<keyword evidence="2" id="KW-1185">Reference proteome</keyword>
<gene>
    <name evidence="1" type="ORF">C2G38_2241524</name>
</gene>
<sequence>MMSRVGSYDSNLPVTIVSTLNNSYYVFYNSRINNNDNNSVIPRGGLLMQIISYNDSRDEIQGTFVYQISQPNMTINSVYCDNSYNYIDCIVSINSNNTTRYIFIHLSQSGLPRFPSEIYNLPNVTGLSHHQGWRAKTMPFGSYILGFTAYDDNDHNTYHYIYAYNDGSNTQMPLKSPGPFLTNYFGANVIMDNDTFLIASQYTINNASWSLLTIQLPWPN</sequence>
<organism evidence="1 2">
    <name type="scientific">Gigaspora rosea</name>
    <dbReference type="NCBI Taxonomy" id="44941"/>
    <lineage>
        <taxon>Eukaryota</taxon>
        <taxon>Fungi</taxon>
        <taxon>Fungi incertae sedis</taxon>
        <taxon>Mucoromycota</taxon>
        <taxon>Glomeromycotina</taxon>
        <taxon>Glomeromycetes</taxon>
        <taxon>Diversisporales</taxon>
        <taxon>Gigasporaceae</taxon>
        <taxon>Gigaspora</taxon>
    </lineage>
</organism>
<evidence type="ECO:0000313" key="1">
    <source>
        <dbReference type="EMBL" id="RIB25263.1"/>
    </source>
</evidence>
<dbReference type="EMBL" id="QKWP01000181">
    <property type="protein sequence ID" value="RIB25263.1"/>
    <property type="molecule type" value="Genomic_DNA"/>
</dbReference>
<name>A0A397VZ12_9GLOM</name>
<feature type="non-terminal residue" evidence="1">
    <location>
        <position position="220"/>
    </location>
</feature>
<comment type="caution">
    <text evidence="1">The sequence shown here is derived from an EMBL/GenBank/DDBJ whole genome shotgun (WGS) entry which is preliminary data.</text>
</comment>
<evidence type="ECO:0008006" key="3">
    <source>
        <dbReference type="Google" id="ProtNLM"/>
    </source>
</evidence>
<proteinExistence type="predicted"/>
<protein>
    <recommendedName>
        <fullName evidence="3">Fucose-specific lectin</fullName>
    </recommendedName>
</protein>